<accession>A0A9X4RJL1</accession>
<gene>
    <name evidence="2" type="ORF">FEV09_18460</name>
</gene>
<sequence length="144" mass="15172">MPKNLMSLSAVALSTLFLATAGAANAEECVTGARAMVSWATQSNIPTLAPTYGAATMVTSATKNGYRVDNNPAGCSDSKPCLLIYPKTYGNSINTTYGHVAVLYSKTSNNRYNIADSNGICGGDRKRCTTSPNFSKALVIHPKN</sequence>
<protein>
    <recommendedName>
        <fullName evidence="4">Peptidase C51 domain-containing protein</fullName>
    </recommendedName>
</protein>
<organism evidence="2 3">
    <name type="scientific">Pseudanabaena catenata USMAC16</name>
    <dbReference type="NCBI Taxonomy" id="1855837"/>
    <lineage>
        <taxon>Bacteria</taxon>
        <taxon>Bacillati</taxon>
        <taxon>Cyanobacteriota</taxon>
        <taxon>Cyanophyceae</taxon>
        <taxon>Pseudanabaenales</taxon>
        <taxon>Pseudanabaenaceae</taxon>
        <taxon>Pseudanabaena</taxon>
    </lineage>
</organism>
<keyword evidence="1" id="KW-0732">Signal</keyword>
<evidence type="ECO:0000313" key="3">
    <source>
        <dbReference type="Proteomes" id="UP001152872"/>
    </source>
</evidence>
<evidence type="ECO:0000256" key="1">
    <source>
        <dbReference type="SAM" id="SignalP"/>
    </source>
</evidence>
<feature type="signal peptide" evidence="1">
    <location>
        <begin position="1"/>
        <end position="26"/>
    </location>
</feature>
<reference evidence="2" key="1">
    <citation type="submission" date="2019-05" db="EMBL/GenBank/DDBJ databases">
        <title>Whole genome sequencing of Pseudanabaena catenata USMAC16.</title>
        <authorList>
            <person name="Khan Z."/>
            <person name="Omar W.M."/>
            <person name="Convey P."/>
            <person name="Merican F."/>
            <person name="Najimudin N."/>
        </authorList>
    </citation>
    <scope>NUCLEOTIDE SEQUENCE</scope>
    <source>
        <strain evidence="2">USMAC16</strain>
    </source>
</reference>
<evidence type="ECO:0000313" key="2">
    <source>
        <dbReference type="EMBL" id="MDG3496527.1"/>
    </source>
</evidence>
<dbReference type="Proteomes" id="UP001152872">
    <property type="component" value="Unassembled WGS sequence"/>
</dbReference>
<name>A0A9X4RJL1_9CYAN</name>
<comment type="caution">
    <text evidence="2">The sequence shown here is derived from an EMBL/GenBank/DDBJ whole genome shotgun (WGS) entry which is preliminary data.</text>
</comment>
<feature type="chain" id="PRO_5040848596" description="Peptidase C51 domain-containing protein" evidence="1">
    <location>
        <begin position="27"/>
        <end position="144"/>
    </location>
</feature>
<keyword evidence="3" id="KW-1185">Reference proteome</keyword>
<proteinExistence type="predicted"/>
<dbReference type="RefSeq" id="WP_144052534.1">
    <property type="nucleotide sequence ID" value="NZ_VBTY01000195.1"/>
</dbReference>
<dbReference type="AlphaFoldDB" id="A0A9X4RJL1"/>
<dbReference type="EMBL" id="VBTY01000195">
    <property type="protein sequence ID" value="MDG3496527.1"/>
    <property type="molecule type" value="Genomic_DNA"/>
</dbReference>
<evidence type="ECO:0008006" key="4">
    <source>
        <dbReference type="Google" id="ProtNLM"/>
    </source>
</evidence>